<reference evidence="1 2" key="1">
    <citation type="journal article" date="2019" name="G3 (Bethesda)">
        <title>Sequencing of a Wild Apple (Malus baccata) Genome Unravels the Differences Between Cultivated and Wild Apple Species Regarding Disease Resistance and Cold Tolerance.</title>
        <authorList>
            <person name="Chen X."/>
        </authorList>
    </citation>
    <scope>NUCLEOTIDE SEQUENCE [LARGE SCALE GENOMIC DNA]</scope>
    <source>
        <strain evidence="2">cv. Shandingzi</strain>
        <tissue evidence="1">Leaves</tissue>
    </source>
</reference>
<comment type="caution">
    <text evidence="1">The sequence shown here is derived from an EMBL/GenBank/DDBJ whole genome shotgun (WGS) entry which is preliminary data.</text>
</comment>
<gene>
    <name evidence="1" type="ORF">C1H46_018202</name>
</gene>
<protein>
    <submittedName>
        <fullName evidence="1">Uncharacterized protein</fullName>
    </submittedName>
</protein>
<proteinExistence type="predicted"/>
<keyword evidence="2" id="KW-1185">Reference proteome</keyword>
<dbReference type="EMBL" id="VIEB01000297">
    <property type="protein sequence ID" value="TQD96173.1"/>
    <property type="molecule type" value="Genomic_DNA"/>
</dbReference>
<name>A0A540MBQ8_MALBA</name>
<evidence type="ECO:0000313" key="2">
    <source>
        <dbReference type="Proteomes" id="UP000315295"/>
    </source>
</evidence>
<evidence type="ECO:0000313" key="1">
    <source>
        <dbReference type="EMBL" id="TQD96173.1"/>
    </source>
</evidence>
<sequence length="96" mass="11111">MVYLENIGINQFSRLLEAKRKISMSVKLSTKRSRKSDTKETHQALAGDDKFDYNLQIRKETDEDKETYPPLACSEEEFQTILDTKLEDGAIKPTRL</sequence>
<dbReference type="AlphaFoldDB" id="A0A540MBQ8"/>
<organism evidence="1 2">
    <name type="scientific">Malus baccata</name>
    <name type="common">Siberian crab apple</name>
    <name type="synonym">Pyrus baccata</name>
    <dbReference type="NCBI Taxonomy" id="106549"/>
    <lineage>
        <taxon>Eukaryota</taxon>
        <taxon>Viridiplantae</taxon>
        <taxon>Streptophyta</taxon>
        <taxon>Embryophyta</taxon>
        <taxon>Tracheophyta</taxon>
        <taxon>Spermatophyta</taxon>
        <taxon>Magnoliopsida</taxon>
        <taxon>eudicotyledons</taxon>
        <taxon>Gunneridae</taxon>
        <taxon>Pentapetalae</taxon>
        <taxon>rosids</taxon>
        <taxon>fabids</taxon>
        <taxon>Rosales</taxon>
        <taxon>Rosaceae</taxon>
        <taxon>Amygdaloideae</taxon>
        <taxon>Maleae</taxon>
        <taxon>Malus</taxon>
    </lineage>
</organism>
<accession>A0A540MBQ8</accession>
<dbReference type="Proteomes" id="UP000315295">
    <property type="component" value="Unassembled WGS sequence"/>
</dbReference>